<evidence type="ECO:0000313" key="3">
    <source>
        <dbReference type="Proteomes" id="UP000275256"/>
    </source>
</evidence>
<name>A0A3M0G9D0_9ACTN</name>
<feature type="transmembrane region" description="Helical" evidence="1">
    <location>
        <begin position="91"/>
        <end position="112"/>
    </location>
</feature>
<keyword evidence="1" id="KW-0472">Membrane</keyword>
<organism evidence="2 3">
    <name type="scientific">Tessaracoccus antarcticus</name>
    <dbReference type="NCBI Taxonomy" id="2479848"/>
    <lineage>
        <taxon>Bacteria</taxon>
        <taxon>Bacillati</taxon>
        <taxon>Actinomycetota</taxon>
        <taxon>Actinomycetes</taxon>
        <taxon>Propionibacteriales</taxon>
        <taxon>Propionibacteriaceae</taxon>
        <taxon>Tessaracoccus</taxon>
    </lineage>
</organism>
<comment type="caution">
    <text evidence="2">The sequence shown here is derived from an EMBL/GenBank/DDBJ whole genome shotgun (WGS) entry which is preliminary data.</text>
</comment>
<dbReference type="EMBL" id="REFW01000001">
    <property type="protein sequence ID" value="RMB61545.1"/>
    <property type="molecule type" value="Genomic_DNA"/>
</dbReference>
<proteinExistence type="predicted"/>
<dbReference type="AlphaFoldDB" id="A0A3M0G9D0"/>
<feature type="transmembrane region" description="Helical" evidence="1">
    <location>
        <begin position="118"/>
        <end position="139"/>
    </location>
</feature>
<evidence type="ECO:0000313" key="2">
    <source>
        <dbReference type="EMBL" id="RMB61545.1"/>
    </source>
</evidence>
<feature type="transmembrane region" description="Helical" evidence="1">
    <location>
        <begin position="44"/>
        <end position="62"/>
    </location>
</feature>
<evidence type="ECO:0000256" key="1">
    <source>
        <dbReference type="SAM" id="Phobius"/>
    </source>
</evidence>
<sequence>MSRIEMTSRQKAIMLMMAAVGLTILVGVGLLLRERAPGNMGNGFLVGAGVAIVAALIMGWRATRSPSAATSFERAWTSLGDERDDAVLTKALAFLGVLALPLTGVAALAIGLGADVPMVLVFLMTAEALAGIIAFAVTLRRN</sequence>
<keyword evidence="1" id="KW-1133">Transmembrane helix</keyword>
<dbReference type="RefSeq" id="WP_121900092.1">
    <property type="nucleotide sequence ID" value="NZ_REFW01000001.1"/>
</dbReference>
<feature type="transmembrane region" description="Helical" evidence="1">
    <location>
        <begin position="12"/>
        <end position="32"/>
    </location>
</feature>
<gene>
    <name evidence="2" type="ORF">EAX62_02590</name>
</gene>
<reference evidence="2 3" key="1">
    <citation type="submission" date="2018-10" db="EMBL/GenBank/DDBJ databases">
        <title>Tessaracoccus antarcticuss sp. nov., isolated from sediment.</title>
        <authorList>
            <person name="Zhou L.Y."/>
            <person name="Du Z.J."/>
        </authorList>
    </citation>
    <scope>NUCLEOTIDE SEQUENCE [LARGE SCALE GENOMIC DNA]</scope>
    <source>
        <strain evidence="2 3">JDX10</strain>
    </source>
</reference>
<dbReference type="Proteomes" id="UP000275256">
    <property type="component" value="Unassembled WGS sequence"/>
</dbReference>
<keyword evidence="3" id="KW-1185">Reference proteome</keyword>
<dbReference type="OrthoDB" id="3391117at2"/>
<accession>A0A3M0G9D0</accession>
<protein>
    <submittedName>
        <fullName evidence="2">Uncharacterized protein</fullName>
    </submittedName>
</protein>
<keyword evidence="1" id="KW-0812">Transmembrane</keyword>